<evidence type="ECO:0000313" key="2">
    <source>
        <dbReference type="EMBL" id="MBE5040191.1"/>
    </source>
</evidence>
<organism evidence="2 3">
    <name type="scientific">Ructibacterium gallinarum</name>
    <dbReference type="NCBI Taxonomy" id="2779355"/>
    <lineage>
        <taxon>Bacteria</taxon>
        <taxon>Bacillati</taxon>
        <taxon>Bacillota</taxon>
        <taxon>Clostridia</taxon>
        <taxon>Eubacteriales</taxon>
        <taxon>Oscillospiraceae</taxon>
        <taxon>Ructibacterium</taxon>
    </lineage>
</organism>
<feature type="chain" id="PRO_5038974416" evidence="1">
    <location>
        <begin position="25"/>
        <end position="569"/>
    </location>
</feature>
<comment type="caution">
    <text evidence="2">The sequence shown here is derived from an EMBL/GenBank/DDBJ whole genome shotgun (WGS) entry which is preliminary data.</text>
</comment>
<evidence type="ECO:0000313" key="3">
    <source>
        <dbReference type="Proteomes" id="UP000806542"/>
    </source>
</evidence>
<evidence type="ECO:0000256" key="1">
    <source>
        <dbReference type="SAM" id="SignalP"/>
    </source>
</evidence>
<feature type="signal peptide" evidence="1">
    <location>
        <begin position="1"/>
        <end position="24"/>
    </location>
</feature>
<dbReference type="EMBL" id="JADCKB010000012">
    <property type="protein sequence ID" value="MBE5040191.1"/>
    <property type="molecule type" value="Genomic_DNA"/>
</dbReference>
<keyword evidence="1" id="KW-0732">Signal</keyword>
<dbReference type="Proteomes" id="UP000806542">
    <property type="component" value="Unassembled WGS sequence"/>
</dbReference>
<keyword evidence="3" id="KW-1185">Reference proteome</keyword>
<name>A0A9D5M131_9FIRM</name>
<dbReference type="Gene3D" id="1.20.1270.90">
    <property type="entry name" value="AF1782-like"/>
    <property type="match status" value="1"/>
</dbReference>
<sequence>MKKLRNSCAAVLLGIMVLCTGISAAAEEQVIVEDDCNDFTNPAIYNLTDGKVANMKTADSAMNFNKFSDGTYASVTDGRMIKEADQNAASEDKSTYIIYYAQEAMASFHVETYYCKKGGTTANDMSFAASSDGVNFTPIPKADVTKTVAETTIDGQVYNEDNWADYFWRQVNFDFNLLPQNTHYLKISFGAKSSKGAYYDLAISKVQIFAAAGIDTRYLEEALKETGALLEEQKDNCGDGDLQYPESAYQALQQAYAEAEAVLKNSDADQTMIDQAAATLTEQTEIFLQLQNHLLPLVDECENFDLLLSYTADNLQISTSDITLGDRNRFARLKEGSAELVYRVTEDVAFIELEAAVRRNQAEIDAGVMAEDMKIFVSADGQQYTELPADTVTVRSIDGGYFDDWVKDTWRRVRYTVFDVPAGTRYVKIVFGAASEEGVYWENHLMKVTLDREKRDSFLRGLSLWKTEESGGVAVTDQIQLQAGGSFVLTGNLTVDPAAAESVMLLAAVMDGDQCCGVTMLRTDENGRFDFREENAIQVPAGLHTPNIRVFLWDGEMQLRPVAADLYVF</sequence>
<gene>
    <name evidence="2" type="ORF">INF28_06925</name>
</gene>
<dbReference type="RefSeq" id="WP_226392741.1">
    <property type="nucleotide sequence ID" value="NZ_JADCKB010000012.1"/>
</dbReference>
<dbReference type="AlphaFoldDB" id="A0A9D5M131"/>
<protein>
    <submittedName>
        <fullName evidence="2">FIVAR domain-containing protein</fullName>
    </submittedName>
</protein>
<reference evidence="2" key="1">
    <citation type="submission" date="2020-10" db="EMBL/GenBank/DDBJ databases">
        <title>ChiBAC.</title>
        <authorList>
            <person name="Zenner C."/>
            <person name="Hitch T.C.A."/>
            <person name="Clavel T."/>
        </authorList>
    </citation>
    <scope>NUCLEOTIDE SEQUENCE</scope>
    <source>
        <strain evidence="2">DSM 107454</strain>
    </source>
</reference>
<proteinExistence type="predicted"/>
<accession>A0A9D5M131</accession>